<keyword evidence="3 5" id="KW-1133">Transmembrane helix</keyword>
<dbReference type="EMBL" id="QPKB01000005">
    <property type="protein sequence ID" value="RWR84932.1"/>
    <property type="molecule type" value="Genomic_DNA"/>
</dbReference>
<evidence type="ECO:0000259" key="7">
    <source>
        <dbReference type="Pfam" id="PF13952"/>
    </source>
</evidence>
<evidence type="ECO:0000313" key="10">
    <source>
        <dbReference type="EMBL" id="RWR84932.1"/>
    </source>
</evidence>
<evidence type="ECO:0000259" key="8">
    <source>
        <dbReference type="Pfam" id="PF13960"/>
    </source>
</evidence>
<dbReference type="Pfam" id="PF13952">
    <property type="entry name" value="DUF4216"/>
    <property type="match status" value="1"/>
</dbReference>
<dbReference type="Pfam" id="PF13963">
    <property type="entry name" value="Transpos_assoc"/>
    <property type="match status" value="1"/>
</dbReference>
<dbReference type="InterPro" id="IPR025312">
    <property type="entry name" value="DUF4216"/>
</dbReference>
<protein>
    <submittedName>
        <fullName evidence="10">Transposase</fullName>
    </submittedName>
</protein>
<dbReference type="Pfam" id="PF02992">
    <property type="entry name" value="Transposase_21"/>
    <property type="match status" value="1"/>
</dbReference>
<accession>A0A3S3QII5</accession>
<keyword evidence="11" id="KW-1185">Reference proteome</keyword>
<evidence type="ECO:0000259" key="6">
    <source>
        <dbReference type="Pfam" id="PF01061"/>
    </source>
</evidence>
<dbReference type="Pfam" id="PF01061">
    <property type="entry name" value="ABC2_membrane"/>
    <property type="match status" value="2"/>
</dbReference>
<dbReference type="Proteomes" id="UP000283530">
    <property type="component" value="Unassembled WGS sequence"/>
</dbReference>
<feature type="transmembrane region" description="Helical" evidence="5">
    <location>
        <begin position="975"/>
        <end position="993"/>
    </location>
</feature>
<name>A0A3S3QII5_9MAGN</name>
<dbReference type="OrthoDB" id="1934442at2759"/>
<keyword evidence="2 5" id="KW-0812">Transmembrane</keyword>
<dbReference type="InterPro" id="IPR029480">
    <property type="entry name" value="Transpos_assoc"/>
</dbReference>
<dbReference type="InterPro" id="IPR004242">
    <property type="entry name" value="Transposase_21"/>
</dbReference>
<feature type="domain" description="DUF4216" evidence="7">
    <location>
        <begin position="806"/>
        <end position="882"/>
    </location>
</feature>
<feature type="domain" description="Transposase-associated" evidence="9">
    <location>
        <begin position="7"/>
        <end position="80"/>
    </location>
</feature>
<evidence type="ECO:0000256" key="4">
    <source>
        <dbReference type="ARBA" id="ARBA00023136"/>
    </source>
</evidence>
<dbReference type="STRING" id="337451.A0A3S3QII5"/>
<dbReference type="GO" id="GO:0140359">
    <property type="term" value="F:ABC-type transporter activity"/>
    <property type="evidence" value="ECO:0007669"/>
    <property type="project" value="InterPro"/>
</dbReference>
<dbReference type="AlphaFoldDB" id="A0A3S3QII5"/>
<evidence type="ECO:0000256" key="1">
    <source>
        <dbReference type="ARBA" id="ARBA00004141"/>
    </source>
</evidence>
<organism evidence="10 11">
    <name type="scientific">Cinnamomum micranthum f. kanehirae</name>
    <dbReference type="NCBI Taxonomy" id="337451"/>
    <lineage>
        <taxon>Eukaryota</taxon>
        <taxon>Viridiplantae</taxon>
        <taxon>Streptophyta</taxon>
        <taxon>Embryophyta</taxon>
        <taxon>Tracheophyta</taxon>
        <taxon>Spermatophyta</taxon>
        <taxon>Magnoliopsida</taxon>
        <taxon>Magnoliidae</taxon>
        <taxon>Laurales</taxon>
        <taxon>Lauraceae</taxon>
        <taxon>Cinnamomum</taxon>
    </lineage>
</organism>
<evidence type="ECO:0000256" key="2">
    <source>
        <dbReference type="ARBA" id="ARBA00022692"/>
    </source>
</evidence>
<gene>
    <name evidence="10" type="ORF">CKAN_01376800</name>
</gene>
<reference evidence="10 11" key="1">
    <citation type="journal article" date="2019" name="Nat. Plants">
        <title>Stout camphor tree genome fills gaps in understanding of flowering plant genome evolution.</title>
        <authorList>
            <person name="Chaw S.M."/>
            <person name="Liu Y.C."/>
            <person name="Wu Y.W."/>
            <person name="Wang H.Y."/>
            <person name="Lin C.I."/>
            <person name="Wu C.S."/>
            <person name="Ke H.M."/>
            <person name="Chang L.Y."/>
            <person name="Hsu C.Y."/>
            <person name="Yang H.T."/>
            <person name="Sudianto E."/>
            <person name="Hsu M.H."/>
            <person name="Wu K.P."/>
            <person name="Wang L.N."/>
            <person name="Leebens-Mack J.H."/>
            <person name="Tsai I.J."/>
        </authorList>
    </citation>
    <scope>NUCLEOTIDE SEQUENCE [LARGE SCALE GENOMIC DNA]</scope>
    <source>
        <strain evidence="11">cv. Chaw 1501</strain>
        <tissue evidence="10">Young leaves</tissue>
    </source>
</reference>
<feature type="domain" description="ABC-2 type transporter transmembrane" evidence="6">
    <location>
        <begin position="954"/>
        <end position="1020"/>
    </location>
</feature>
<sequence>MSSSSNKAWMNKHRLSPEYLDGIVHFLEFTKKHGGGFKHFPCPCAKCRNGSGMIALNMIHEHLLINGIDESYTHWILHGECIATTSEKTSRSNPNEQPNNMYPRMEELVNDAFGRIGENADALMDDLMRNRDIHEGSQEFQGKDEGEERRYKSLFDDARQSLYPNCPKELTKLSATVELYNLKAQKGWSNNSLNDLLQLVKKCLPAGNTLPESTYQAKKMINSLGMTYDSIHACPNDCILYWKEYKDRQSCPICHTSRWRSDYLAKKKRVRVPLKVLRYFPLAPRLQRLYSVPWIAEQMTWHAQPKENGGVMRHPSNSSSWVVVNTKWPSFSEEHRNVRLGLAIDGFNPFGHLSSVYSCWPVIIVPYNLPPSLCMKREFSMLTVLIPGPKGPSKDIDLYLQPLVDELKELWLNGVSTYDSHSKTIFNLKAMLMWGIHDFPAYGSLSGCVTHAQFACPVCVEGTVSERLKSGKKYSYQSHRRFLPVNHVFRTQKAAFNNKIEERRAPRRLSGSEVEDKVAGIQMDIGKSKGKKQKSYDDESLDNITAWYKRSILFNLPYWKHAFSEHKPLKAAIQEICNFFNVLCSKTISADNIIGVKQRLIVAMCVLEKFFPPSFFVISIHLMVHLADEALACGPVRFRWMYPFERLMKTYKGYVKNMAHPEGCIAERYIIEESILYCMEYMPDGDRGSHKRTHQRFLDDDGECDEEPLDKGRNVDLTNIQHQQMEYVEGEPILKRLAVGPMFKAKCYNKYRVNGHVFSPIDYETNKSTQNSGVSMKAFTLYRASVKDKKYKEVEATYYGVVKQIIELDYIDFHQTVFYCDWFKVEDKTNGCIVDPDTNLTMVNMEKLKGKDKEGDEPFILASQASQVFYSKDQTRPGWAVVLLAPKRLTKDVDALEDPCLFSSIVSAAENLENVLKEINYELRTKALVEELSKPRPGSSDIYFSTQYAQSFFTQCMACLWKQHKSYWRNTEYSAVRLMFTVFTALMFGTMFWDPGSKTGKRQDLFNSAGSMYIAVMFLGSKFFWYPFTMYFTLLYFTFYGMMSVAMTPNQHIAAITSVAFYAIWNLFSGFIIPRPVIS</sequence>
<comment type="subcellular location">
    <subcellularLocation>
        <location evidence="1">Membrane</location>
        <topology evidence="1">Multi-pass membrane protein</topology>
    </subcellularLocation>
</comment>
<feature type="domain" description="DUF4218" evidence="8">
    <location>
        <begin position="583"/>
        <end position="686"/>
    </location>
</feature>
<evidence type="ECO:0000259" key="9">
    <source>
        <dbReference type="Pfam" id="PF13963"/>
    </source>
</evidence>
<evidence type="ECO:0000256" key="3">
    <source>
        <dbReference type="ARBA" id="ARBA00022989"/>
    </source>
</evidence>
<keyword evidence="4 5" id="KW-0472">Membrane</keyword>
<dbReference type="Pfam" id="PF13960">
    <property type="entry name" value="DUF4218"/>
    <property type="match status" value="1"/>
</dbReference>
<dbReference type="PANTHER" id="PTHR10775">
    <property type="entry name" value="OS08G0208400 PROTEIN"/>
    <property type="match status" value="1"/>
</dbReference>
<dbReference type="GO" id="GO:0016020">
    <property type="term" value="C:membrane"/>
    <property type="evidence" value="ECO:0007669"/>
    <property type="project" value="UniProtKB-SubCell"/>
</dbReference>
<comment type="caution">
    <text evidence="10">The sequence shown here is derived from an EMBL/GenBank/DDBJ whole genome shotgun (WGS) entry which is preliminary data.</text>
</comment>
<dbReference type="PANTHER" id="PTHR10775:SF182">
    <property type="entry name" value="TRANSPOSON, EN_SPM-LIKE, TRANSPOSASE-ASSOCIATED DOMAIN PROTEIN-RELATED"/>
    <property type="match status" value="1"/>
</dbReference>
<feature type="transmembrane region" description="Helical" evidence="5">
    <location>
        <begin position="1053"/>
        <end position="1073"/>
    </location>
</feature>
<evidence type="ECO:0000313" key="11">
    <source>
        <dbReference type="Proteomes" id="UP000283530"/>
    </source>
</evidence>
<feature type="domain" description="ABC-2 type transporter transmembrane" evidence="6">
    <location>
        <begin position="1021"/>
        <end position="1078"/>
    </location>
</feature>
<dbReference type="InterPro" id="IPR013525">
    <property type="entry name" value="ABC2_TM"/>
</dbReference>
<evidence type="ECO:0000256" key="5">
    <source>
        <dbReference type="SAM" id="Phobius"/>
    </source>
</evidence>
<dbReference type="InterPro" id="IPR025452">
    <property type="entry name" value="DUF4218"/>
</dbReference>
<proteinExistence type="predicted"/>